<organism evidence="5 6">
    <name type="scientific">Prototheca wickerhamii</name>
    <dbReference type="NCBI Taxonomy" id="3111"/>
    <lineage>
        <taxon>Eukaryota</taxon>
        <taxon>Viridiplantae</taxon>
        <taxon>Chlorophyta</taxon>
        <taxon>core chlorophytes</taxon>
        <taxon>Trebouxiophyceae</taxon>
        <taxon>Chlorellales</taxon>
        <taxon>Chlorellaceae</taxon>
        <taxon>Prototheca</taxon>
    </lineage>
</organism>
<dbReference type="InterPro" id="IPR000644">
    <property type="entry name" value="CBS_dom"/>
</dbReference>
<evidence type="ECO:0000313" key="5">
    <source>
        <dbReference type="EMBL" id="KAK2076120.1"/>
    </source>
</evidence>
<dbReference type="InterPro" id="IPR046342">
    <property type="entry name" value="CBS_dom_sf"/>
</dbReference>
<dbReference type="PANTHER" id="PTHR13780:SF128">
    <property type="entry name" value="CBS DOMAIN-CONTAINING PROTEIN"/>
    <property type="match status" value="1"/>
</dbReference>
<evidence type="ECO:0000256" key="3">
    <source>
        <dbReference type="PROSITE-ProRule" id="PRU00703"/>
    </source>
</evidence>
<dbReference type="Pfam" id="PF00571">
    <property type="entry name" value="CBS"/>
    <property type="match status" value="2"/>
</dbReference>
<keyword evidence="2 3" id="KW-0129">CBS domain</keyword>
<dbReference type="Proteomes" id="UP001255856">
    <property type="component" value="Unassembled WGS sequence"/>
</dbReference>
<gene>
    <name evidence="5" type="ORF">QBZ16_001052</name>
</gene>
<evidence type="ECO:0000313" key="6">
    <source>
        <dbReference type="Proteomes" id="UP001255856"/>
    </source>
</evidence>
<dbReference type="CDD" id="cd02205">
    <property type="entry name" value="CBS_pair_SF"/>
    <property type="match status" value="1"/>
</dbReference>
<dbReference type="SUPFAM" id="SSF54631">
    <property type="entry name" value="CBS-domain pair"/>
    <property type="match status" value="1"/>
</dbReference>
<sequence>MEALGDDVLSEAKAMLRRMRLLEERGVEFSQTPLHALKSFGSDGLVFPAAEAASWPLDRVLRQGFLRPHSARAGAPSPTHVTHRLGLCDERGEVRAVVTQTDVARWLDRALDALPELAAASARDLGLGTGGLIGVRPDTPALEALGLMRSSGVSAVVVRDADGGLVGNFSASDMRSILAEHFGALALPVGEFLAREHGTEYAGYAVQSEEEGDARAKNLEFLERRSSRPGYEVGQDLVTCILKHVVEKLVKNGLHRLYVVDDELKPTGVITLTDILSRVCLEPEQAEA</sequence>
<dbReference type="AlphaFoldDB" id="A0AAD9IFE1"/>
<dbReference type="SMART" id="SM00116">
    <property type="entry name" value="CBS"/>
    <property type="match status" value="2"/>
</dbReference>
<feature type="domain" description="CBS" evidence="4">
    <location>
        <begin position="127"/>
        <end position="185"/>
    </location>
</feature>
<dbReference type="EMBL" id="JASFZW010000011">
    <property type="protein sequence ID" value="KAK2076120.1"/>
    <property type="molecule type" value="Genomic_DNA"/>
</dbReference>
<dbReference type="Gene3D" id="3.10.580.10">
    <property type="entry name" value="CBS-domain"/>
    <property type="match status" value="1"/>
</dbReference>
<dbReference type="PANTHER" id="PTHR13780">
    <property type="entry name" value="AMP-ACTIVATED PROTEIN KINASE, GAMMA REGULATORY SUBUNIT"/>
    <property type="match status" value="1"/>
</dbReference>
<feature type="domain" description="CBS" evidence="4">
    <location>
        <begin position="226"/>
        <end position="287"/>
    </location>
</feature>
<evidence type="ECO:0000256" key="1">
    <source>
        <dbReference type="ARBA" id="ARBA00022737"/>
    </source>
</evidence>
<name>A0AAD9IFE1_PROWI</name>
<accession>A0AAD9IFE1</accession>
<proteinExistence type="predicted"/>
<evidence type="ECO:0000259" key="4">
    <source>
        <dbReference type="PROSITE" id="PS51371"/>
    </source>
</evidence>
<keyword evidence="6" id="KW-1185">Reference proteome</keyword>
<evidence type="ECO:0000256" key="2">
    <source>
        <dbReference type="ARBA" id="ARBA00023122"/>
    </source>
</evidence>
<keyword evidence="1" id="KW-0677">Repeat</keyword>
<dbReference type="PROSITE" id="PS51371">
    <property type="entry name" value="CBS"/>
    <property type="match status" value="2"/>
</dbReference>
<dbReference type="InterPro" id="IPR050511">
    <property type="entry name" value="AMPK_gamma/SDS23_families"/>
</dbReference>
<comment type="caution">
    <text evidence="5">The sequence shown here is derived from an EMBL/GenBank/DDBJ whole genome shotgun (WGS) entry which is preliminary data.</text>
</comment>
<protein>
    <recommendedName>
        <fullName evidence="4">CBS domain-containing protein</fullName>
    </recommendedName>
</protein>
<reference evidence="5" key="1">
    <citation type="submission" date="2021-01" db="EMBL/GenBank/DDBJ databases">
        <authorList>
            <person name="Eckstrom K.M.E."/>
        </authorList>
    </citation>
    <scope>NUCLEOTIDE SEQUENCE</scope>
    <source>
        <strain evidence="5">UVCC 0001</strain>
    </source>
</reference>